<feature type="region of interest" description="Disordered" evidence="1">
    <location>
        <begin position="110"/>
        <end position="144"/>
    </location>
</feature>
<feature type="compositionally biased region" description="Basic residues" evidence="1">
    <location>
        <begin position="295"/>
        <end position="305"/>
    </location>
</feature>
<dbReference type="GO" id="GO:0016874">
    <property type="term" value="F:ligase activity"/>
    <property type="evidence" value="ECO:0007669"/>
    <property type="project" value="UniProtKB-KW"/>
</dbReference>
<keyword evidence="3" id="KW-0436">Ligase</keyword>
<feature type="compositionally biased region" description="Gly residues" evidence="1">
    <location>
        <begin position="680"/>
        <end position="696"/>
    </location>
</feature>
<keyword evidence="2" id="KW-1185">Reference proteome</keyword>
<feature type="compositionally biased region" description="Low complexity" evidence="1">
    <location>
        <begin position="220"/>
        <end position="238"/>
    </location>
</feature>
<feature type="region of interest" description="Disordered" evidence="1">
    <location>
        <begin position="293"/>
        <end position="434"/>
    </location>
</feature>
<protein>
    <submittedName>
        <fullName evidence="3">E3 SUMO-protein ligase ZBED1 isoform X1</fullName>
    </submittedName>
</protein>
<organism evidence="2 3">
    <name type="scientific">Odocoileus virginianus</name>
    <name type="common">White-tailed deer</name>
    <dbReference type="NCBI Taxonomy" id="9874"/>
    <lineage>
        <taxon>Eukaryota</taxon>
        <taxon>Metazoa</taxon>
        <taxon>Chordata</taxon>
        <taxon>Craniata</taxon>
        <taxon>Vertebrata</taxon>
        <taxon>Euteleostomi</taxon>
        <taxon>Mammalia</taxon>
        <taxon>Eutheria</taxon>
        <taxon>Laurasiatheria</taxon>
        <taxon>Artiodactyla</taxon>
        <taxon>Ruminantia</taxon>
        <taxon>Pecora</taxon>
        <taxon>Cervidae</taxon>
        <taxon>Odocoileinae</taxon>
        <taxon>Odocoileus</taxon>
    </lineage>
</organism>
<accession>A0ABM4HWB8</accession>
<feature type="compositionally biased region" description="Gly residues" evidence="1">
    <location>
        <begin position="619"/>
        <end position="631"/>
    </location>
</feature>
<sequence length="772" mass="81515">MLEWVAMPSSRGIFPTQGSHLGRPHCRQILYRLSPQESPRILEWVTYPFSSGSSPPRGLLHCRQVLDLLSYQRSSRMLEWAAYPFSKRSSRPGHPTRGLPHCRRILHLVVPNERRPSRGRRDGVQEPGGRAERPQAGGAPARQEQSVALLWLRHERGGLHPAVEEDLLPHLHGPDRLLGQHLQPVLPPGEEPPRRVLRVRQEQHRADARGLRQRLLQAEAGPRAARRCAGAAGRQGWRARPREPQAAGADRRRHGPHLRGPLPGLHRGRAHVQGAAEGGRAALRAAEPQVLLRQGHPRALRRRARGGAQGAGRRRVVRRLHRPLAQPDPEPHLRDAVGALPGPRRPPRAGGGLPLPQDLRGARGERGRDHHARPVRGVHRVGRPRQGLRRHHGPRQGPGPGVLAARHPGAHAVPRPHLRRGRPPGLPAAQAGRAAGPLRQAGGLLPAVVRGHGHASGEAASAERGTVHAGEQPRGLVGQHAGHAAAAQGAAVRHRRGAAGRHQQPPPHAGGRRVGHHRGPGGPAAALQAGGRDALGLQVPHHQHGQAAAAHAPEHHAQPQGDGPQGDQHGQGGDRQGARQDLPGEPRDRPVPQRGHLPGPALQAAAVPLHLRAAAGGEPRAGGGQGPPGEGQRGRLPRVRGQGGRAARGAAAGQEAGALAHPAAGQRHQRHAGRDLLPHGGRGGPGRVARAGGGGAQQLQVAEASGAQRGPAQVVVGPPGALPRAAQGAPKVLGGGGHARQPRASLRLVRHGGERQAQPPGPRARGRAGLPL</sequence>
<feature type="region of interest" description="Disordered" evidence="1">
    <location>
        <begin position="478"/>
        <end position="529"/>
    </location>
</feature>
<feature type="region of interest" description="Disordered" evidence="1">
    <location>
        <begin position="615"/>
        <end position="772"/>
    </location>
</feature>
<evidence type="ECO:0000313" key="3">
    <source>
        <dbReference type="RefSeq" id="XP_070319863.1"/>
    </source>
</evidence>
<dbReference type="RefSeq" id="XP_070319863.1">
    <property type="nucleotide sequence ID" value="XM_070463762.1"/>
</dbReference>
<feature type="region of interest" description="Disordered" evidence="1">
    <location>
        <begin position="218"/>
        <end position="281"/>
    </location>
</feature>
<feature type="compositionally biased region" description="Basic and acidic residues" evidence="1">
    <location>
        <begin position="112"/>
        <end position="133"/>
    </location>
</feature>
<dbReference type="GeneID" id="110148420"/>
<feature type="compositionally biased region" description="Basic residues" evidence="1">
    <location>
        <begin position="312"/>
        <end position="322"/>
    </location>
</feature>
<proteinExistence type="predicted"/>
<feature type="compositionally biased region" description="Basic residues" evidence="1">
    <location>
        <begin position="510"/>
        <end position="519"/>
    </location>
</feature>
<feature type="compositionally biased region" description="Basic residues" evidence="1">
    <location>
        <begin position="369"/>
        <end position="394"/>
    </location>
</feature>
<feature type="compositionally biased region" description="Low complexity" evidence="1">
    <location>
        <begin position="558"/>
        <end position="568"/>
    </location>
</feature>
<feature type="compositionally biased region" description="Basic and acidic residues" evidence="1">
    <location>
        <begin position="576"/>
        <end position="591"/>
    </location>
</feature>
<evidence type="ECO:0000313" key="2">
    <source>
        <dbReference type="Proteomes" id="UP001652640"/>
    </source>
</evidence>
<name>A0ABM4HWB8_ODOVR</name>
<evidence type="ECO:0000256" key="1">
    <source>
        <dbReference type="SAM" id="MobiDB-lite"/>
    </source>
</evidence>
<reference evidence="3" key="1">
    <citation type="submission" date="2025-08" db="UniProtKB">
        <authorList>
            <consortium name="RefSeq"/>
        </authorList>
    </citation>
    <scope>IDENTIFICATION</scope>
    <source>
        <tissue evidence="3">Tongue muscle</tissue>
    </source>
</reference>
<feature type="compositionally biased region" description="Low complexity" evidence="1">
    <location>
        <begin position="478"/>
        <end position="491"/>
    </location>
</feature>
<gene>
    <name evidence="3" type="primary">ZBED1</name>
</gene>
<dbReference type="Proteomes" id="UP001652640">
    <property type="component" value="Unplaced"/>
</dbReference>
<feature type="compositionally biased region" description="Low complexity" evidence="1">
    <location>
        <begin position="647"/>
        <end position="666"/>
    </location>
</feature>
<feature type="region of interest" description="Disordered" evidence="1">
    <location>
        <begin position="541"/>
        <end position="599"/>
    </location>
</feature>